<keyword evidence="1" id="KW-0472">Membrane</keyword>
<feature type="transmembrane region" description="Helical" evidence="1">
    <location>
        <begin position="20"/>
        <end position="41"/>
    </location>
</feature>
<reference evidence="2" key="2">
    <citation type="journal article" date="2015" name="Fish Shellfish Immunol.">
        <title>Early steps in the European eel (Anguilla anguilla)-Vibrio vulnificus interaction in the gills: Role of the RtxA13 toxin.</title>
        <authorList>
            <person name="Callol A."/>
            <person name="Pajuelo D."/>
            <person name="Ebbesson L."/>
            <person name="Teles M."/>
            <person name="MacKenzie S."/>
            <person name="Amaro C."/>
        </authorList>
    </citation>
    <scope>NUCLEOTIDE SEQUENCE</scope>
</reference>
<keyword evidence="1" id="KW-1133">Transmembrane helix</keyword>
<accession>A0A0E9WQG5</accession>
<evidence type="ECO:0000313" key="2">
    <source>
        <dbReference type="EMBL" id="JAH92669.1"/>
    </source>
</evidence>
<evidence type="ECO:0000256" key="1">
    <source>
        <dbReference type="SAM" id="Phobius"/>
    </source>
</evidence>
<dbReference type="AlphaFoldDB" id="A0A0E9WQG5"/>
<name>A0A0E9WQG5_ANGAN</name>
<reference evidence="2" key="1">
    <citation type="submission" date="2014-11" db="EMBL/GenBank/DDBJ databases">
        <authorList>
            <person name="Amaro Gonzalez C."/>
        </authorList>
    </citation>
    <scope>NUCLEOTIDE SEQUENCE</scope>
</reference>
<protein>
    <submittedName>
        <fullName evidence="2">Uncharacterized protein</fullName>
    </submittedName>
</protein>
<sequence>MFHSLFVLPLSFPSNLLNCFLHSFSFLLLLVSCSETYVIVLKHLGTKSHYWMFLIICHSAMLLKPI</sequence>
<keyword evidence="1" id="KW-0812">Transmembrane</keyword>
<proteinExistence type="predicted"/>
<organism evidence="2">
    <name type="scientific">Anguilla anguilla</name>
    <name type="common">European freshwater eel</name>
    <name type="synonym">Muraena anguilla</name>
    <dbReference type="NCBI Taxonomy" id="7936"/>
    <lineage>
        <taxon>Eukaryota</taxon>
        <taxon>Metazoa</taxon>
        <taxon>Chordata</taxon>
        <taxon>Craniata</taxon>
        <taxon>Vertebrata</taxon>
        <taxon>Euteleostomi</taxon>
        <taxon>Actinopterygii</taxon>
        <taxon>Neopterygii</taxon>
        <taxon>Teleostei</taxon>
        <taxon>Anguilliformes</taxon>
        <taxon>Anguillidae</taxon>
        <taxon>Anguilla</taxon>
    </lineage>
</organism>
<dbReference type="EMBL" id="GBXM01015908">
    <property type="protein sequence ID" value="JAH92669.1"/>
    <property type="molecule type" value="Transcribed_RNA"/>
</dbReference>